<feature type="region of interest" description="Disordered" evidence="1">
    <location>
        <begin position="73"/>
        <end position="98"/>
    </location>
</feature>
<dbReference type="EMBL" id="LC625835">
    <property type="protein sequence ID" value="BCU03532.1"/>
    <property type="molecule type" value="Genomic_DNA"/>
</dbReference>
<accession>A0A811BRS7</accession>
<protein>
    <submittedName>
        <fullName evidence="3">Uncharacterized protein</fullName>
    </submittedName>
</protein>
<name>A0A811BRS7_9VIRU</name>
<evidence type="ECO:0000256" key="1">
    <source>
        <dbReference type="SAM" id="MobiDB-lite"/>
    </source>
</evidence>
<keyword evidence="2" id="KW-1133">Transmembrane helix</keyword>
<proteinExistence type="predicted"/>
<keyword evidence="2" id="KW-0472">Membrane</keyword>
<organism evidence="3 4">
    <name type="scientific">Pandoravirus japonicus</name>
    <dbReference type="NCBI Taxonomy" id="2823154"/>
    <lineage>
        <taxon>Viruses</taxon>
        <taxon>Pandoravirus</taxon>
    </lineage>
</organism>
<evidence type="ECO:0000313" key="3">
    <source>
        <dbReference type="EMBL" id="BCU03532.1"/>
    </source>
</evidence>
<evidence type="ECO:0000313" key="4">
    <source>
        <dbReference type="Proteomes" id="UP001253637"/>
    </source>
</evidence>
<reference evidence="3" key="1">
    <citation type="submission" date="2021-04" db="EMBL/GenBank/DDBJ databases">
        <title>Draft Genome Sequence of Pandoravirus japonicus, Isolated from the Sabaishi River of Niigata, Japan.</title>
        <authorList>
            <person name="Hosokawa N."/>
            <person name="Takahashi H."/>
            <person name="Aoki K."/>
            <person name="Takemura M."/>
        </authorList>
    </citation>
    <scope>NUCLEOTIDE SEQUENCE</scope>
</reference>
<feature type="transmembrane region" description="Helical" evidence="2">
    <location>
        <begin position="24"/>
        <end position="45"/>
    </location>
</feature>
<sequence>MCFFLPMQQFTAEIPARVGLRSHFFLLSRLISIWVVSWIFLYIFFPHRSKGRVVAPAKDFECARTHFTHENQTRAGRIIKGARPAPKNATGKKKRNRP</sequence>
<keyword evidence="2" id="KW-0812">Transmembrane</keyword>
<dbReference type="Proteomes" id="UP001253637">
    <property type="component" value="Segment"/>
</dbReference>
<evidence type="ECO:0000256" key="2">
    <source>
        <dbReference type="SAM" id="Phobius"/>
    </source>
</evidence>